<organism evidence="2 3">
    <name type="scientific">Pendulispora rubella</name>
    <dbReference type="NCBI Taxonomy" id="2741070"/>
    <lineage>
        <taxon>Bacteria</taxon>
        <taxon>Pseudomonadati</taxon>
        <taxon>Myxococcota</taxon>
        <taxon>Myxococcia</taxon>
        <taxon>Myxococcales</taxon>
        <taxon>Sorangiineae</taxon>
        <taxon>Pendulisporaceae</taxon>
        <taxon>Pendulispora</taxon>
    </lineage>
</organism>
<dbReference type="PANTHER" id="PTHR42852:SF13">
    <property type="entry name" value="PROTEIN DIPZ"/>
    <property type="match status" value="1"/>
</dbReference>
<dbReference type="Gene3D" id="3.40.30.10">
    <property type="entry name" value="Glutaredoxin"/>
    <property type="match status" value="1"/>
</dbReference>
<dbReference type="PANTHER" id="PTHR42852">
    <property type="entry name" value="THIOL:DISULFIDE INTERCHANGE PROTEIN DSBE"/>
    <property type="match status" value="1"/>
</dbReference>
<dbReference type="InterPro" id="IPR000866">
    <property type="entry name" value="AhpC/TSA"/>
</dbReference>
<name>A0ABZ2KWD9_9BACT</name>
<evidence type="ECO:0000259" key="1">
    <source>
        <dbReference type="Pfam" id="PF00578"/>
    </source>
</evidence>
<dbReference type="Pfam" id="PF00578">
    <property type="entry name" value="AhpC-TSA"/>
    <property type="match status" value="1"/>
</dbReference>
<protein>
    <submittedName>
        <fullName evidence="2">Redoxin domain-containing protein</fullName>
    </submittedName>
</protein>
<dbReference type="EMBL" id="CP089983">
    <property type="protein sequence ID" value="WXB02992.1"/>
    <property type="molecule type" value="Genomic_DNA"/>
</dbReference>
<sequence>MPTPRLAPEWTTTEWLNTPEPLTIERLRGRVVLLHAFQMLCPGCVTRGIPQAQRVAEHFSREPLVVVGLHTVFEHHEAMRVESLRAFLHEYQIRFPIGIDAPDPAGGPLPRTMKAYAMQGTPTTVLIDAEGRLRQQTFGVHDDLRLGAAIGQLLSERSGVRRVVVEGAPMPPNRAACDEDGCAKA</sequence>
<evidence type="ECO:0000313" key="2">
    <source>
        <dbReference type="EMBL" id="WXB02992.1"/>
    </source>
</evidence>
<dbReference type="RefSeq" id="WP_394832618.1">
    <property type="nucleotide sequence ID" value="NZ_CP089929.1"/>
</dbReference>
<reference evidence="2" key="1">
    <citation type="submission" date="2021-12" db="EMBL/GenBank/DDBJ databases">
        <title>Discovery of the Pendulisporaceae a myxobacterial family with distinct sporulation behavior and unique specialized metabolism.</title>
        <authorList>
            <person name="Garcia R."/>
            <person name="Popoff A."/>
            <person name="Bader C.D."/>
            <person name="Loehr J."/>
            <person name="Walesch S."/>
            <person name="Walt C."/>
            <person name="Boldt J."/>
            <person name="Bunk B."/>
            <person name="Haeckl F.J.F.P.J."/>
            <person name="Gunesch A.P."/>
            <person name="Birkelbach J."/>
            <person name="Nuebel U."/>
            <person name="Pietschmann T."/>
            <person name="Bach T."/>
            <person name="Mueller R."/>
        </authorList>
    </citation>
    <scope>NUCLEOTIDE SEQUENCE</scope>
    <source>
        <strain evidence="2">MSr11367</strain>
    </source>
</reference>
<feature type="domain" description="Alkyl hydroperoxide reductase subunit C/ Thiol specific antioxidant" evidence="1">
    <location>
        <begin position="7"/>
        <end position="135"/>
    </location>
</feature>
<evidence type="ECO:0000313" key="3">
    <source>
        <dbReference type="Proteomes" id="UP001374803"/>
    </source>
</evidence>
<dbReference type="Proteomes" id="UP001374803">
    <property type="component" value="Chromosome"/>
</dbReference>
<dbReference type="InterPro" id="IPR050553">
    <property type="entry name" value="Thioredoxin_ResA/DsbE_sf"/>
</dbReference>
<proteinExistence type="predicted"/>
<dbReference type="InterPro" id="IPR036249">
    <property type="entry name" value="Thioredoxin-like_sf"/>
</dbReference>
<gene>
    <name evidence="2" type="ORF">LVJ94_39555</name>
</gene>
<dbReference type="SUPFAM" id="SSF52833">
    <property type="entry name" value="Thioredoxin-like"/>
    <property type="match status" value="1"/>
</dbReference>
<accession>A0ABZ2KWD9</accession>
<keyword evidence="3" id="KW-1185">Reference proteome</keyword>